<evidence type="ECO:0000313" key="3">
    <source>
        <dbReference type="Proteomes" id="UP001596472"/>
    </source>
</evidence>
<dbReference type="EMBL" id="JBHTBS010000009">
    <property type="protein sequence ID" value="MFC7338780.1"/>
    <property type="molecule type" value="Genomic_DNA"/>
</dbReference>
<accession>A0ABW2LB43</accession>
<dbReference type="RefSeq" id="WP_379714585.1">
    <property type="nucleotide sequence ID" value="NZ_JBHTBS010000009.1"/>
</dbReference>
<organism evidence="2 3">
    <name type="scientific">Haloferula chungangensis</name>
    <dbReference type="NCBI Taxonomy" id="1048331"/>
    <lineage>
        <taxon>Bacteria</taxon>
        <taxon>Pseudomonadati</taxon>
        <taxon>Verrucomicrobiota</taxon>
        <taxon>Verrucomicrobiia</taxon>
        <taxon>Verrucomicrobiales</taxon>
        <taxon>Verrucomicrobiaceae</taxon>
        <taxon>Haloferula</taxon>
    </lineage>
</organism>
<feature type="signal peptide" evidence="1">
    <location>
        <begin position="1"/>
        <end position="26"/>
    </location>
</feature>
<sequence length="390" mass="43500">MIKLPVDRGMFLAACLLGCLSGGAVASEGMPEFSWNTIPRYMHVRKMTAFTPEEVNYLAKFPLITLEKTTGMRDSGSVEAGSLKAAEAVKAVNPDAKILYYRNIIVHYGGYAADKKLKEIKSPFLADRSGNTKLIRNKVPAYDLSNNALQKWWLENAREVCASKAIDGLFIDGNIKALEKGYLRSQIGAEKRDEVTEGYHFMMKQLPSVMEENDLLVANVIRARFNDSGLEYLDYFDGSYIEGFEHAVGQMSREDYVAKGIEAVQKAARSGKIIAFTFGTGAYADTDMDEGGPKSKGKRASLQDRLTYTMAIFLVCAEKHSYFMLSDGYGVDKTEGRLWMNDAPEYSRPLGPPKGPAKRNAYVYERSFEHADVRVDIEKETAEITWKPAS</sequence>
<dbReference type="Pfam" id="PF14885">
    <property type="entry name" value="GHL15"/>
    <property type="match status" value="1"/>
</dbReference>
<keyword evidence="3" id="KW-1185">Reference proteome</keyword>
<comment type="caution">
    <text evidence="2">The sequence shown here is derived from an EMBL/GenBank/DDBJ whole genome shotgun (WGS) entry which is preliminary data.</text>
</comment>
<feature type="chain" id="PRO_5046557782" evidence="1">
    <location>
        <begin position="27"/>
        <end position="390"/>
    </location>
</feature>
<keyword evidence="2" id="KW-0378">Hydrolase</keyword>
<evidence type="ECO:0000256" key="1">
    <source>
        <dbReference type="SAM" id="SignalP"/>
    </source>
</evidence>
<dbReference type="GO" id="GO:0016787">
    <property type="term" value="F:hydrolase activity"/>
    <property type="evidence" value="ECO:0007669"/>
    <property type="project" value="UniProtKB-KW"/>
</dbReference>
<gene>
    <name evidence="2" type="ORF">ACFQY0_16410</name>
</gene>
<reference evidence="3" key="1">
    <citation type="journal article" date="2019" name="Int. J. Syst. Evol. Microbiol.">
        <title>The Global Catalogue of Microorganisms (GCM) 10K type strain sequencing project: providing services to taxonomists for standard genome sequencing and annotation.</title>
        <authorList>
            <consortium name="The Broad Institute Genomics Platform"/>
            <consortium name="The Broad Institute Genome Sequencing Center for Infectious Disease"/>
            <person name="Wu L."/>
            <person name="Ma J."/>
        </authorList>
    </citation>
    <scope>NUCLEOTIDE SEQUENCE [LARGE SCALE GENOMIC DNA]</scope>
    <source>
        <strain evidence="3">CGMCC 4.1467</strain>
    </source>
</reference>
<dbReference type="Proteomes" id="UP001596472">
    <property type="component" value="Unassembled WGS sequence"/>
</dbReference>
<dbReference type="InterPro" id="IPR029455">
    <property type="entry name" value="GHL15"/>
</dbReference>
<proteinExistence type="predicted"/>
<evidence type="ECO:0000313" key="2">
    <source>
        <dbReference type="EMBL" id="MFC7338780.1"/>
    </source>
</evidence>
<keyword evidence="1" id="KW-0732">Signal</keyword>
<protein>
    <submittedName>
        <fullName evidence="2">Glycoside hydrolase</fullName>
    </submittedName>
</protein>
<name>A0ABW2LB43_9BACT</name>